<evidence type="ECO:0000256" key="6">
    <source>
        <dbReference type="RuleBase" id="RU362028"/>
    </source>
</evidence>
<keyword evidence="3 6" id="KW-0413">Isomerase</keyword>
<dbReference type="Pfam" id="PF00849">
    <property type="entry name" value="PseudoU_synth_2"/>
    <property type="match status" value="1"/>
</dbReference>
<comment type="similarity">
    <text evidence="2 6">Belongs to the pseudouridine synthase RluA family.</text>
</comment>
<dbReference type="GO" id="GO:0000455">
    <property type="term" value="P:enzyme-directed rRNA pseudouridine synthesis"/>
    <property type="evidence" value="ECO:0007669"/>
    <property type="project" value="TreeGrafter"/>
</dbReference>
<dbReference type="EC" id="5.4.99.-" evidence="6"/>
<evidence type="ECO:0000256" key="1">
    <source>
        <dbReference type="ARBA" id="ARBA00000073"/>
    </source>
</evidence>
<dbReference type="PANTHER" id="PTHR21600:SF44">
    <property type="entry name" value="RIBOSOMAL LARGE SUBUNIT PSEUDOURIDINE SYNTHASE D"/>
    <property type="match status" value="1"/>
</dbReference>
<accession>A0A9X0YU36</accession>
<dbReference type="Gene3D" id="3.30.2350.10">
    <property type="entry name" value="Pseudouridine synthase"/>
    <property type="match status" value="1"/>
</dbReference>
<protein>
    <recommendedName>
        <fullName evidence="6">Pseudouridine synthase</fullName>
        <ecNumber evidence="6">5.4.99.-</ecNumber>
    </recommendedName>
</protein>
<dbReference type="InterPro" id="IPR050188">
    <property type="entry name" value="RluA_PseudoU_synthase"/>
</dbReference>
<comment type="function">
    <text evidence="6">Responsible for synthesis of pseudouridine from uracil.</text>
</comment>
<keyword evidence="9" id="KW-1185">Reference proteome</keyword>
<dbReference type="GO" id="GO:0003723">
    <property type="term" value="F:RNA binding"/>
    <property type="evidence" value="ECO:0007669"/>
    <property type="project" value="UniProtKB-KW"/>
</dbReference>
<keyword evidence="5" id="KW-0694">RNA-binding</keyword>
<evidence type="ECO:0000256" key="2">
    <source>
        <dbReference type="ARBA" id="ARBA00010876"/>
    </source>
</evidence>
<gene>
    <name evidence="8" type="ORF">J2Z64_003006</name>
</gene>
<dbReference type="EMBL" id="JAGGMB010000010">
    <property type="protein sequence ID" value="MBP2078738.1"/>
    <property type="molecule type" value="Genomic_DNA"/>
</dbReference>
<comment type="caution">
    <text evidence="8">The sequence shown here is derived from an EMBL/GenBank/DDBJ whole genome shotgun (WGS) entry which is preliminary data.</text>
</comment>
<dbReference type="SUPFAM" id="SSF55174">
    <property type="entry name" value="Alpha-L RNA-binding motif"/>
    <property type="match status" value="1"/>
</dbReference>
<dbReference type="Proteomes" id="UP001138793">
    <property type="component" value="Unassembled WGS sequence"/>
</dbReference>
<dbReference type="OrthoDB" id="9807829at2"/>
<dbReference type="NCBIfam" id="TIGR00005">
    <property type="entry name" value="rluA_subfam"/>
    <property type="match status" value="1"/>
</dbReference>
<dbReference type="InterPro" id="IPR006224">
    <property type="entry name" value="PsdUridine_synth_RluA-like_CS"/>
</dbReference>
<dbReference type="InterPro" id="IPR006225">
    <property type="entry name" value="PsdUridine_synth_RluC/D"/>
</dbReference>
<feature type="active site" evidence="4">
    <location>
        <position position="143"/>
    </location>
</feature>
<dbReference type="CDD" id="cd00165">
    <property type="entry name" value="S4"/>
    <property type="match status" value="1"/>
</dbReference>
<evidence type="ECO:0000259" key="7">
    <source>
        <dbReference type="Pfam" id="PF00849"/>
    </source>
</evidence>
<organism evidence="8 9">
    <name type="scientific">Oceanobacillus polygoni</name>
    <dbReference type="NCBI Taxonomy" id="1235259"/>
    <lineage>
        <taxon>Bacteria</taxon>
        <taxon>Bacillati</taxon>
        <taxon>Bacillota</taxon>
        <taxon>Bacilli</taxon>
        <taxon>Bacillales</taxon>
        <taxon>Bacillaceae</taxon>
        <taxon>Oceanobacillus</taxon>
    </lineage>
</organism>
<evidence type="ECO:0000313" key="8">
    <source>
        <dbReference type="EMBL" id="MBP2078738.1"/>
    </source>
</evidence>
<proteinExistence type="inferred from homology"/>
<dbReference type="GO" id="GO:0009982">
    <property type="term" value="F:pseudouridine synthase activity"/>
    <property type="evidence" value="ECO:0007669"/>
    <property type="project" value="InterPro"/>
</dbReference>
<dbReference type="PROSITE" id="PS50889">
    <property type="entry name" value="S4"/>
    <property type="match status" value="1"/>
</dbReference>
<reference evidence="8" key="1">
    <citation type="submission" date="2021-03" db="EMBL/GenBank/DDBJ databases">
        <title>Genomic Encyclopedia of Type Strains, Phase IV (KMG-IV): sequencing the most valuable type-strain genomes for metagenomic binning, comparative biology and taxonomic classification.</title>
        <authorList>
            <person name="Goeker M."/>
        </authorList>
    </citation>
    <scope>NUCLEOTIDE SEQUENCE</scope>
    <source>
        <strain evidence="8">DSM 107338</strain>
    </source>
</reference>
<dbReference type="PANTHER" id="PTHR21600">
    <property type="entry name" value="MITOCHONDRIAL RNA PSEUDOURIDINE SYNTHASE"/>
    <property type="match status" value="1"/>
</dbReference>
<sequence>MTKRYASKNKQQSKALQFKVEEEMELLPFLLKVMSNRSRNSVKSILARGQVTIDDHIETKYNYALHPGQMVTVLKNKAAIKQNVLIGMTILYEDDAVIVINKEAGLLSIATEKEKKQTAHHQLMEYVRQEDPENRIFVVHRLDKDTSGVMMFAKSEEVKRTLQNNWKRVVKERSYVALVEGEVTKQKGYVSSWLRESKTHMVYSSPTKNDGQHAITHYKVLQSNQDFSLLEVQLETGRKNQIRVHMQDLGHPIVGDKKYGSKQNVIGRMGLHAKVLSFQHPTTEQLLLFQADVPKSFLKKSK</sequence>
<feature type="domain" description="Pseudouridine synthase RsuA/RluA-like" evidence="7">
    <location>
        <begin position="97"/>
        <end position="247"/>
    </location>
</feature>
<comment type="catalytic activity">
    <reaction evidence="1 6">
        <text>a uridine in RNA = a pseudouridine in RNA</text>
        <dbReference type="Rhea" id="RHEA:48348"/>
        <dbReference type="Rhea" id="RHEA-COMP:12068"/>
        <dbReference type="Rhea" id="RHEA-COMP:12069"/>
        <dbReference type="ChEBI" id="CHEBI:65314"/>
        <dbReference type="ChEBI" id="CHEBI:65315"/>
    </reaction>
</comment>
<name>A0A9X0YU36_9BACI</name>
<evidence type="ECO:0000256" key="5">
    <source>
        <dbReference type="PROSITE-ProRule" id="PRU00182"/>
    </source>
</evidence>
<dbReference type="SUPFAM" id="SSF55120">
    <property type="entry name" value="Pseudouridine synthase"/>
    <property type="match status" value="1"/>
</dbReference>
<dbReference type="CDD" id="cd02869">
    <property type="entry name" value="PseudoU_synth_RluA_like"/>
    <property type="match status" value="1"/>
</dbReference>
<dbReference type="AlphaFoldDB" id="A0A9X0YU36"/>
<evidence type="ECO:0000256" key="4">
    <source>
        <dbReference type="PIRSR" id="PIRSR606225-1"/>
    </source>
</evidence>
<dbReference type="GO" id="GO:0140098">
    <property type="term" value="F:catalytic activity, acting on RNA"/>
    <property type="evidence" value="ECO:0007669"/>
    <property type="project" value="UniProtKB-ARBA"/>
</dbReference>
<dbReference type="InterPro" id="IPR020103">
    <property type="entry name" value="PsdUridine_synth_cat_dom_sf"/>
</dbReference>
<dbReference type="RefSeq" id="WP_149472686.1">
    <property type="nucleotide sequence ID" value="NZ_JAGGMB010000010.1"/>
</dbReference>
<dbReference type="InterPro" id="IPR006145">
    <property type="entry name" value="PsdUridine_synth_RsuA/RluA"/>
</dbReference>
<evidence type="ECO:0000256" key="3">
    <source>
        <dbReference type="ARBA" id="ARBA00023235"/>
    </source>
</evidence>
<dbReference type="PROSITE" id="PS01129">
    <property type="entry name" value="PSI_RLU"/>
    <property type="match status" value="1"/>
</dbReference>
<evidence type="ECO:0000313" key="9">
    <source>
        <dbReference type="Proteomes" id="UP001138793"/>
    </source>
</evidence>